<feature type="region of interest" description="Disordered" evidence="1">
    <location>
        <begin position="1"/>
        <end position="28"/>
    </location>
</feature>
<sequence>RNGHPVSKSEQQDKFPHHVGLSTQDAKGQEVSLIACKAQFDGWPLMMPSEKFPYWSRKGLDGLHRVLPMRCGHARVRKGEDVECLAGWSRSKMDFVAIATT</sequence>
<comment type="caution">
    <text evidence="2">The sequence shown here is derived from an EMBL/GenBank/DDBJ whole genome shotgun (WGS) entry which is preliminary data.</text>
</comment>
<feature type="non-terminal residue" evidence="2">
    <location>
        <position position="1"/>
    </location>
</feature>
<name>A0A2A5IJX6_BACPU</name>
<protein>
    <submittedName>
        <fullName evidence="2">Uncharacterized protein</fullName>
    </submittedName>
</protein>
<evidence type="ECO:0000256" key="1">
    <source>
        <dbReference type="SAM" id="MobiDB-lite"/>
    </source>
</evidence>
<dbReference type="EMBL" id="NKHG01000149">
    <property type="protein sequence ID" value="PCK17392.1"/>
    <property type="molecule type" value="Genomic_DNA"/>
</dbReference>
<organism evidence="2 3">
    <name type="scientific">Bacillus pumilus</name>
    <name type="common">Bacillus mesentericus</name>
    <dbReference type="NCBI Taxonomy" id="1408"/>
    <lineage>
        <taxon>Bacteria</taxon>
        <taxon>Bacillati</taxon>
        <taxon>Bacillota</taxon>
        <taxon>Bacilli</taxon>
        <taxon>Bacillales</taxon>
        <taxon>Bacillaceae</taxon>
        <taxon>Bacillus</taxon>
    </lineage>
</organism>
<accession>A0A2A5IJX6</accession>
<dbReference type="AlphaFoldDB" id="A0A2A5IJX6"/>
<gene>
    <name evidence="2" type="ORF">CEY02_20045</name>
</gene>
<proteinExistence type="predicted"/>
<feature type="non-terminal residue" evidence="2">
    <location>
        <position position="101"/>
    </location>
</feature>
<evidence type="ECO:0000313" key="3">
    <source>
        <dbReference type="Proteomes" id="UP000228754"/>
    </source>
</evidence>
<dbReference type="Proteomes" id="UP000228754">
    <property type="component" value="Unassembled WGS sequence"/>
</dbReference>
<evidence type="ECO:0000313" key="2">
    <source>
        <dbReference type="EMBL" id="PCK17392.1"/>
    </source>
</evidence>
<reference evidence="2 3" key="1">
    <citation type="submission" date="2017-06" db="EMBL/GenBank/DDBJ databases">
        <title>Draft Genome Sequence of Bacillus sp Strain 36R Isolated from saline sediment at Atanasia, Sonora, Mexico.</title>
        <authorList>
            <person name="Sanchez Diaz R."/>
            <person name="Quiroz Macias M.E."/>
            <person name="Ibarra Gamez J.C."/>
            <person name="Enciso Ibarra J."/>
            <person name="Gomez Gil B."/>
            <person name="Galaviz Silva L."/>
        </authorList>
    </citation>
    <scope>NUCLEOTIDE SEQUENCE [LARGE SCALE GENOMIC DNA]</scope>
    <source>
        <strain evidence="2 3">36R_ATNSAL</strain>
    </source>
</reference>